<dbReference type="GO" id="GO:0043565">
    <property type="term" value="F:sequence-specific DNA binding"/>
    <property type="evidence" value="ECO:0007669"/>
    <property type="project" value="UniProtKB-ARBA"/>
</dbReference>
<dbReference type="InterPro" id="IPR010985">
    <property type="entry name" value="Ribbon_hlx_hlx"/>
</dbReference>
<comment type="caution">
    <text evidence="1">The sequence shown here is derived from an EMBL/GenBank/DDBJ whole genome shotgun (WGS) entry which is preliminary data.</text>
</comment>
<sequence length="72" mass="8352">MSKILMKSGRHNKLPDAIEAVKKPALPTKKLQMNIPENIHKEFKLACLREDKEMTEVVLSLITHWLESEKNK</sequence>
<dbReference type="AlphaFoldDB" id="A0A635JAT4"/>
<dbReference type="EMBL" id="AAMIRF010000048">
    <property type="protein sequence ID" value="EDH7458055.1"/>
    <property type="molecule type" value="Genomic_DNA"/>
</dbReference>
<dbReference type="InterPro" id="IPR013321">
    <property type="entry name" value="Arc_rbn_hlx_hlx"/>
</dbReference>
<dbReference type="SUPFAM" id="SSF47598">
    <property type="entry name" value="Ribbon-helix-helix"/>
    <property type="match status" value="1"/>
</dbReference>
<evidence type="ECO:0000313" key="1">
    <source>
        <dbReference type="EMBL" id="EDH7458055.1"/>
    </source>
</evidence>
<accession>A0A635JAT4</accession>
<dbReference type="Gene3D" id="1.10.1220.10">
    <property type="entry name" value="Met repressor-like"/>
    <property type="match status" value="1"/>
</dbReference>
<gene>
    <name evidence="1" type="ORF">B4V94_22050</name>
</gene>
<organism evidence="1">
    <name type="scientific">Salmonella diarizonae</name>
    <dbReference type="NCBI Taxonomy" id="59204"/>
    <lineage>
        <taxon>Bacteria</taxon>
        <taxon>Pseudomonadati</taxon>
        <taxon>Pseudomonadota</taxon>
        <taxon>Gammaproteobacteria</taxon>
        <taxon>Enterobacterales</taxon>
        <taxon>Enterobacteriaceae</taxon>
        <taxon>Salmonella</taxon>
    </lineage>
</organism>
<dbReference type="InterPro" id="IPR015354">
    <property type="entry name" value="DNA_partition_ParG"/>
</dbReference>
<evidence type="ECO:0008006" key="2">
    <source>
        <dbReference type="Google" id="ProtNLM"/>
    </source>
</evidence>
<name>A0A635JAT4_SALDZ</name>
<reference evidence="1" key="1">
    <citation type="submission" date="2018-07" db="EMBL/GenBank/DDBJ databases">
        <authorList>
            <consortium name="PulseNet: The National Subtyping Network for Foodborne Disease Surveillance"/>
            <person name="Tarr C.L."/>
            <person name="Trees E."/>
            <person name="Katz L.S."/>
            <person name="Carleton-Romer H.A."/>
            <person name="Stroika S."/>
            <person name="Kucerova Z."/>
            <person name="Roache K.F."/>
            <person name="Sabol A.L."/>
            <person name="Besser J."/>
            <person name="Gerner-Smidt P."/>
        </authorList>
    </citation>
    <scope>NUCLEOTIDE SEQUENCE</scope>
    <source>
        <strain evidence="1">PNUSAS008615</strain>
    </source>
</reference>
<dbReference type="GO" id="GO:0006355">
    <property type="term" value="P:regulation of DNA-templated transcription"/>
    <property type="evidence" value="ECO:0007669"/>
    <property type="project" value="InterPro"/>
</dbReference>
<dbReference type="Pfam" id="PF09274">
    <property type="entry name" value="ParG"/>
    <property type="match status" value="1"/>
</dbReference>
<proteinExistence type="predicted"/>
<protein>
    <recommendedName>
        <fullName evidence="2">ParG</fullName>
    </recommendedName>
</protein>